<keyword evidence="1" id="KW-0812">Transmembrane</keyword>
<feature type="transmembrane region" description="Helical" evidence="1">
    <location>
        <begin position="165"/>
        <end position="187"/>
    </location>
</feature>
<name>A0A9D1PSQ3_9SPIO</name>
<dbReference type="GO" id="GO:0016020">
    <property type="term" value="C:membrane"/>
    <property type="evidence" value="ECO:0007669"/>
    <property type="project" value="InterPro"/>
</dbReference>
<evidence type="ECO:0000313" key="3">
    <source>
        <dbReference type="Proteomes" id="UP000823936"/>
    </source>
</evidence>
<dbReference type="GO" id="GO:0015813">
    <property type="term" value="P:L-glutamate transmembrane transport"/>
    <property type="evidence" value="ECO:0007669"/>
    <property type="project" value="InterPro"/>
</dbReference>
<dbReference type="PANTHER" id="PTHR36178:SF1">
    <property type="entry name" value="SODIUM_GLUTAMATE SYMPORTER"/>
    <property type="match status" value="1"/>
</dbReference>
<keyword evidence="1" id="KW-1133">Transmembrane helix</keyword>
<feature type="transmembrane region" description="Helical" evidence="1">
    <location>
        <begin position="6"/>
        <end position="23"/>
    </location>
</feature>
<dbReference type="EMBL" id="DXHU01000015">
    <property type="protein sequence ID" value="HIV98869.1"/>
    <property type="molecule type" value="Genomic_DNA"/>
</dbReference>
<accession>A0A9D1PSQ3</accession>
<dbReference type="InterPro" id="IPR004445">
    <property type="entry name" value="GltS"/>
</dbReference>
<feature type="transmembrane region" description="Helical" evidence="1">
    <location>
        <begin position="366"/>
        <end position="386"/>
    </location>
</feature>
<feature type="transmembrane region" description="Helical" evidence="1">
    <location>
        <begin position="101"/>
        <end position="123"/>
    </location>
</feature>
<gene>
    <name evidence="2" type="ORF">IAB12_03690</name>
</gene>
<dbReference type="Pfam" id="PF03616">
    <property type="entry name" value="Glt_symporter"/>
    <property type="match status" value="1"/>
</dbReference>
<proteinExistence type="predicted"/>
<feature type="transmembrane region" description="Helical" evidence="1">
    <location>
        <begin position="271"/>
        <end position="289"/>
    </location>
</feature>
<organism evidence="2 3">
    <name type="scientific">Candidatus Ornithospirochaeta avicola</name>
    <dbReference type="NCBI Taxonomy" id="2840896"/>
    <lineage>
        <taxon>Bacteria</taxon>
        <taxon>Pseudomonadati</taxon>
        <taxon>Spirochaetota</taxon>
        <taxon>Spirochaetia</taxon>
        <taxon>Spirochaetales</taxon>
        <taxon>Spirochaetaceae</taxon>
        <taxon>Spirochaetaceae incertae sedis</taxon>
        <taxon>Candidatus Ornithospirochaeta</taxon>
    </lineage>
</organism>
<dbReference type="AlphaFoldDB" id="A0A9D1PSQ3"/>
<feature type="transmembrane region" description="Helical" evidence="1">
    <location>
        <begin position="62"/>
        <end position="80"/>
    </location>
</feature>
<feature type="transmembrane region" description="Helical" evidence="1">
    <location>
        <begin position="32"/>
        <end position="50"/>
    </location>
</feature>
<reference evidence="2" key="1">
    <citation type="journal article" date="2021" name="PeerJ">
        <title>Extensive microbial diversity within the chicken gut microbiome revealed by metagenomics and culture.</title>
        <authorList>
            <person name="Gilroy R."/>
            <person name="Ravi A."/>
            <person name="Getino M."/>
            <person name="Pursley I."/>
            <person name="Horton D.L."/>
            <person name="Alikhan N.F."/>
            <person name="Baker D."/>
            <person name="Gharbi K."/>
            <person name="Hall N."/>
            <person name="Watson M."/>
            <person name="Adriaenssens E.M."/>
            <person name="Foster-Nyarko E."/>
            <person name="Jarju S."/>
            <person name="Secka A."/>
            <person name="Antonio M."/>
            <person name="Oren A."/>
            <person name="Chaudhuri R.R."/>
            <person name="La Ragione R."/>
            <person name="Hildebrand F."/>
            <person name="Pallen M.J."/>
        </authorList>
    </citation>
    <scope>NUCLEOTIDE SEQUENCE</scope>
    <source>
        <strain evidence="2">Gambia11-129</strain>
    </source>
</reference>
<evidence type="ECO:0000313" key="2">
    <source>
        <dbReference type="EMBL" id="HIV98869.1"/>
    </source>
</evidence>
<feature type="transmembrane region" description="Helical" evidence="1">
    <location>
        <begin position="398"/>
        <end position="418"/>
    </location>
</feature>
<dbReference type="GO" id="GO:0015501">
    <property type="term" value="F:glutamate:sodium symporter activity"/>
    <property type="evidence" value="ECO:0007669"/>
    <property type="project" value="InterPro"/>
</dbReference>
<feature type="transmembrane region" description="Helical" evidence="1">
    <location>
        <begin position="334"/>
        <end position="354"/>
    </location>
</feature>
<feature type="transmembrane region" description="Helical" evidence="1">
    <location>
        <begin position="235"/>
        <end position="259"/>
    </location>
</feature>
<feature type="transmembrane region" description="Helical" evidence="1">
    <location>
        <begin position="430"/>
        <end position="452"/>
    </location>
</feature>
<dbReference type="Proteomes" id="UP000823936">
    <property type="component" value="Unassembled WGS sequence"/>
</dbReference>
<reference evidence="2" key="2">
    <citation type="submission" date="2021-04" db="EMBL/GenBank/DDBJ databases">
        <authorList>
            <person name="Gilroy R."/>
        </authorList>
    </citation>
    <scope>NUCLEOTIDE SEQUENCE</scope>
    <source>
        <strain evidence="2">Gambia11-129</strain>
    </source>
</reference>
<sequence>MDFSYIIHFGIISAALLLGAFLRSRIRFLQKYLIPSSIIGGFMLLFFYNYAAPHLNLNSDFLGDLVYHLLNISFIAMMLRTPEEKKVRKSRVIGETVVSTVAQYGLQCTFGLIVAIILIFTVMPDLSPAIGLSLPLGFELGPGQAYSMSLPWEAMGFEGATSVGLAMAAIGFVVGSIGGVILINIGIRKGWVDESLRDKINRGETRSGFLKKEHQREGSRITTDGESLDTLSYHIALIMVTYLISWALLSFISYLLSFIGAMGVQLADSLWGVNFIFSVFCASFVRAIMTKAGISYTIDNHTLNRVNGLSVDLTVTSCLGAISLTAISSYWLPITLLSVIGILITMFLTPYYCARLYDDHKFERTLVLIGTATGTLPTGLSLLRVVDPDFETPAATDYVYASSIVFFLVIPLILLINLPQLSVSGGSGYLLYIMLSVTALYTILCTVAYFLYAGKRARIKKRVFFLTDNE</sequence>
<protein>
    <submittedName>
        <fullName evidence="2">Sodium:glutamate symporter</fullName>
    </submittedName>
</protein>
<evidence type="ECO:0000256" key="1">
    <source>
        <dbReference type="SAM" id="Phobius"/>
    </source>
</evidence>
<comment type="caution">
    <text evidence="2">The sequence shown here is derived from an EMBL/GenBank/DDBJ whole genome shotgun (WGS) entry which is preliminary data.</text>
</comment>
<keyword evidence="1" id="KW-0472">Membrane</keyword>
<dbReference type="PANTHER" id="PTHR36178">
    <property type="entry name" value="SLR0625 PROTEIN"/>
    <property type="match status" value="1"/>
</dbReference>